<evidence type="ECO:0000313" key="10">
    <source>
        <dbReference type="Proteomes" id="UP000244173"/>
    </source>
</evidence>
<evidence type="ECO:0000256" key="5">
    <source>
        <dbReference type="SAM" id="MobiDB-lite"/>
    </source>
</evidence>
<evidence type="ECO:0000256" key="4">
    <source>
        <dbReference type="PROSITE-ProRule" id="PRU00284"/>
    </source>
</evidence>
<proteinExistence type="inferred from homology"/>
<dbReference type="InterPro" id="IPR003660">
    <property type="entry name" value="HAMP_dom"/>
</dbReference>
<comment type="subcellular location">
    <subcellularLocation>
        <location evidence="1">Membrane</location>
    </subcellularLocation>
</comment>
<protein>
    <submittedName>
        <fullName evidence="9">Methyl-accepting chemotaxis protein</fullName>
    </submittedName>
</protein>
<dbReference type="SUPFAM" id="SSF58104">
    <property type="entry name" value="Methyl-accepting chemotaxis protein (MCP) signaling domain"/>
    <property type="match status" value="1"/>
</dbReference>
<dbReference type="AlphaFoldDB" id="A0A2S0PE19"/>
<name>A0A2S0PE19_9NEIS</name>
<evidence type="ECO:0000256" key="1">
    <source>
        <dbReference type="ARBA" id="ARBA00004370"/>
    </source>
</evidence>
<evidence type="ECO:0000256" key="3">
    <source>
        <dbReference type="ARBA" id="ARBA00029447"/>
    </source>
</evidence>
<keyword evidence="6" id="KW-0472">Membrane</keyword>
<evidence type="ECO:0000313" key="9">
    <source>
        <dbReference type="EMBL" id="AVY95595.1"/>
    </source>
</evidence>
<dbReference type="GO" id="GO:0006935">
    <property type="term" value="P:chemotaxis"/>
    <property type="evidence" value="ECO:0007669"/>
    <property type="project" value="InterPro"/>
</dbReference>
<comment type="similarity">
    <text evidence="3">Belongs to the methyl-accepting chemotaxis (MCP) protein family.</text>
</comment>
<evidence type="ECO:0000256" key="6">
    <source>
        <dbReference type="SAM" id="Phobius"/>
    </source>
</evidence>
<feature type="domain" description="Methyl-accepting transducer" evidence="7">
    <location>
        <begin position="269"/>
        <end position="505"/>
    </location>
</feature>
<feature type="transmembrane region" description="Helical" evidence="6">
    <location>
        <begin position="7"/>
        <end position="29"/>
    </location>
</feature>
<dbReference type="InterPro" id="IPR004090">
    <property type="entry name" value="Chemotax_Me-accpt_rcpt"/>
</dbReference>
<dbReference type="InterPro" id="IPR024478">
    <property type="entry name" value="HlyB_4HB_MCP"/>
</dbReference>
<dbReference type="FunFam" id="1.10.287.950:FF:000001">
    <property type="entry name" value="Methyl-accepting chemotaxis sensory transducer"/>
    <property type="match status" value="1"/>
</dbReference>
<dbReference type="Pfam" id="PF12729">
    <property type="entry name" value="4HB_MCP_1"/>
    <property type="match status" value="1"/>
</dbReference>
<dbReference type="GO" id="GO:0016020">
    <property type="term" value="C:membrane"/>
    <property type="evidence" value="ECO:0007669"/>
    <property type="project" value="UniProtKB-SubCell"/>
</dbReference>
<gene>
    <name evidence="9" type="ORF">DAI18_17255</name>
</gene>
<dbReference type="SMART" id="SM00283">
    <property type="entry name" value="MA"/>
    <property type="match status" value="1"/>
</dbReference>
<dbReference type="SMART" id="SM00304">
    <property type="entry name" value="HAMP"/>
    <property type="match status" value="1"/>
</dbReference>
<keyword evidence="10" id="KW-1185">Reference proteome</keyword>
<dbReference type="OrthoDB" id="9179351at2"/>
<dbReference type="Pfam" id="PF00015">
    <property type="entry name" value="MCPsignal"/>
    <property type="match status" value="1"/>
</dbReference>
<dbReference type="PANTHER" id="PTHR32089">
    <property type="entry name" value="METHYL-ACCEPTING CHEMOTAXIS PROTEIN MCPB"/>
    <property type="match status" value="1"/>
</dbReference>
<sequence length="541" mass="58136">MKISTKLYGMVFFSLLGLAAMLLTLKVLMGQLESQVDGITHDALPSIIAVEEIKAQFIEARRQITLHAGSTDAASKQAAATELEKLRGVLRQALDSYKSRLLSNPQDQASIDALSSSIDKWYALIPGFMQLSNQNTPQGNAAAMEYLRSTTIPVSDAAYRDLQQMVNLNRQVSEESGAQAIHAATSATWILMSLGSALLVLMVGSSLLLTRSISRSLNELDAKISLITTHRDLTQRVQEHGRDEITHIAQRLNQLLQMLQTGFVELKQIGQTVGGYAGEVASASEQMTEAVEQVSESTSSMSAAVEQMTVSVSHVADRSAQADQSGREAGSEAKIGAEVINDTIDMIRSTSDSVRQAALQIEQLKDKTASIGTVVGVIKDIADQTNLLALNAAIEAARAGEQGRGFAVVADEVRKLAERTAQSTQEITVTVQSMQDDANLTVASMHGVVTQVEHGVESANQATGAIQSILARTGDTVERIAEISHSMREQSMASTSIAQQIERVAQMAEESHSGSLNNATTATRLNEQATLMLETIARFKV</sequence>
<dbReference type="PRINTS" id="PR00260">
    <property type="entry name" value="CHEMTRNSDUCR"/>
</dbReference>
<dbReference type="KEGG" id="maer:DAI18_17255"/>
<dbReference type="Pfam" id="PF00672">
    <property type="entry name" value="HAMP"/>
    <property type="match status" value="1"/>
</dbReference>
<dbReference type="InterPro" id="IPR004089">
    <property type="entry name" value="MCPsignal_dom"/>
</dbReference>
<evidence type="ECO:0000256" key="2">
    <source>
        <dbReference type="ARBA" id="ARBA00023224"/>
    </source>
</evidence>
<dbReference type="EMBL" id="CP028519">
    <property type="protein sequence ID" value="AVY95595.1"/>
    <property type="molecule type" value="Genomic_DNA"/>
</dbReference>
<evidence type="ECO:0000259" key="7">
    <source>
        <dbReference type="PROSITE" id="PS50111"/>
    </source>
</evidence>
<feature type="domain" description="HAMP" evidence="8">
    <location>
        <begin position="211"/>
        <end position="264"/>
    </location>
</feature>
<dbReference type="CDD" id="cd06225">
    <property type="entry name" value="HAMP"/>
    <property type="match status" value="1"/>
</dbReference>
<dbReference type="GO" id="GO:0004888">
    <property type="term" value="F:transmembrane signaling receptor activity"/>
    <property type="evidence" value="ECO:0007669"/>
    <property type="project" value="InterPro"/>
</dbReference>
<dbReference type="PANTHER" id="PTHR32089:SF112">
    <property type="entry name" value="LYSOZYME-LIKE PROTEIN-RELATED"/>
    <property type="match status" value="1"/>
</dbReference>
<keyword evidence="6" id="KW-0812">Transmembrane</keyword>
<dbReference type="Proteomes" id="UP000244173">
    <property type="component" value="Chromosome"/>
</dbReference>
<reference evidence="9 10" key="1">
    <citation type="submission" date="2018-04" db="EMBL/GenBank/DDBJ databases">
        <title>Denitrifier Microvirgula.</title>
        <authorList>
            <person name="Anderson E."/>
            <person name="Jang J."/>
            <person name="Ishii S."/>
        </authorList>
    </citation>
    <scope>NUCLEOTIDE SEQUENCE [LARGE SCALE GENOMIC DNA]</scope>
    <source>
        <strain evidence="9 10">BE2.4</strain>
    </source>
</reference>
<evidence type="ECO:0000259" key="8">
    <source>
        <dbReference type="PROSITE" id="PS50885"/>
    </source>
</evidence>
<keyword evidence="6" id="KW-1133">Transmembrane helix</keyword>
<accession>A0A2S0PE19</accession>
<dbReference type="GO" id="GO:0007165">
    <property type="term" value="P:signal transduction"/>
    <property type="evidence" value="ECO:0007669"/>
    <property type="project" value="UniProtKB-KW"/>
</dbReference>
<dbReference type="CDD" id="cd11386">
    <property type="entry name" value="MCP_signal"/>
    <property type="match status" value="1"/>
</dbReference>
<organism evidence="9 10">
    <name type="scientific">Microvirgula aerodenitrificans</name>
    <dbReference type="NCBI Taxonomy" id="57480"/>
    <lineage>
        <taxon>Bacteria</taxon>
        <taxon>Pseudomonadati</taxon>
        <taxon>Pseudomonadota</taxon>
        <taxon>Betaproteobacteria</taxon>
        <taxon>Neisseriales</taxon>
        <taxon>Aquaspirillaceae</taxon>
        <taxon>Microvirgula</taxon>
    </lineage>
</organism>
<dbReference type="Gene3D" id="1.10.287.950">
    <property type="entry name" value="Methyl-accepting chemotaxis protein"/>
    <property type="match status" value="1"/>
</dbReference>
<dbReference type="STRING" id="1122240.GCA_000620105_01926"/>
<keyword evidence="2 4" id="KW-0807">Transducer</keyword>
<dbReference type="PROSITE" id="PS50111">
    <property type="entry name" value="CHEMOTAXIS_TRANSDUC_2"/>
    <property type="match status" value="1"/>
</dbReference>
<dbReference type="PROSITE" id="PS50885">
    <property type="entry name" value="HAMP"/>
    <property type="match status" value="1"/>
</dbReference>
<dbReference type="RefSeq" id="WP_107890027.1">
    <property type="nucleotide sequence ID" value="NZ_CP028519.1"/>
</dbReference>
<feature type="region of interest" description="Disordered" evidence="5">
    <location>
        <begin position="314"/>
        <end position="334"/>
    </location>
</feature>